<gene>
    <name evidence="2" type="ORF">CSAL01_10827</name>
</gene>
<dbReference type="EMBL" id="JFFI01000896">
    <property type="protein sequence ID" value="KXH65245.1"/>
    <property type="molecule type" value="Genomic_DNA"/>
</dbReference>
<dbReference type="OrthoDB" id="201656at2759"/>
<protein>
    <submittedName>
        <fullName evidence="2">Zinc-binding oxidoreductase</fullName>
    </submittedName>
</protein>
<evidence type="ECO:0000313" key="2">
    <source>
        <dbReference type="EMBL" id="KXH65245.1"/>
    </source>
</evidence>
<comment type="caution">
    <text evidence="2">The sequence shown here is derived from an EMBL/GenBank/DDBJ whole genome shotgun (WGS) entry which is preliminary data.</text>
</comment>
<name>A0A135UXX0_9PEZI</name>
<dbReference type="InterPro" id="IPR013154">
    <property type="entry name" value="ADH-like_N"/>
</dbReference>
<dbReference type="Gene3D" id="3.40.50.720">
    <property type="entry name" value="NAD(P)-binding Rossmann-like Domain"/>
    <property type="match status" value="1"/>
</dbReference>
<dbReference type="InterPro" id="IPR036291">
    <property type="entry name" value="NAD(P)-bd_dom_sf"/>
</dbReference>
<dbReference type="GO" id="GO:0005739">
    <property type="term" value="C:mitochondrion"/>
    <property type="evidence" value="ECO:0007669"/>
    <property type="project" value="TreeGrafter"/>
</dbReference>
<feature type="domain" description="Enoyl reductase (ER)" evidence="1">
    <location>
        <begin position="1"/>
        <end position="307"/>
    </location>
</feature>
<dbReference type="CDD" id="cd08267">
    <property type="entry name" value="MDR1"/>
    <property type="match status" value="1"/>
</dbReference>
<dbReference type="InterPro" id="IPR011032">
    <property type="entry name" value="GroES-like_sf"/>
</dbReference>
<reference evidence="2 3" key="1">
    <citation type="submission" date="2014-02" db="EMBL/GenBank/DDBJ databases">
        <title>The genome sequence of Colletotrichum salicis CBS 607.94.</title>
        <authorList>
            <person name="Baroncelli R."/>
            <person name="Thon M.R."/>
        </authorList>
    </citation>
    <scope>NUCLEOTIDE SEQUENCE [LARGE SCALE GENOMIC DNA]</scope>
    <source>
        <strain evidence="2 3">CBS 607.94</strain>
    </source>
</reference>
<dbReference type="PANTHER" id="PTHR11695">
    <property type="entry name" value="ALCOHOL DEHYDROGENASE RELATED"/>
    <property type="match status" value="1"/>
</dbReference>
<dbReference type="InterPro" id="IPR050700">
    <property type="entry name" value="YIM1/Zinc_Alcohol_DH_Fams"/>
</dbReference>
<dbReference type="STRING" id="1209931.A0A135UXX0"/>
<keyword evidence="3" id="KW-1185">Reference proteome</keyword>
<dbReference type="PANTHER" id="PTHR11695:SF294">
    <property type="entry name" value="RETICULON-4-INTERACTING PROTEIN 1, MITOCHONDRIAL"/>
    <property type="match status" value="1"/>
</dbReference>
<dbReference type="Gene3D" id="3.90.180.10">
    <property type="entry name" value="Medium-chain alcohol dehydrogenases, catalytic domain"/>
    <property type="match status" value="1"/>
</dbReference>
<dbReference type="Pfam" id="PF13602">
    <property type="entry name" value="ADH_zinc_N_2"/>
    <property type="match status" value="1"/>
</dbReference>
<organism evidence="2 3">
    <name type="scientific">Colletotrichum salicis</name>
    <dbReference type="NCBI Taxonomy" id="1209931"/>
    <lineage>
        <taxon>Eukaryota</taxon>
        <taxon>Fungi</taxon>
        <taxon>Dikarya</taxon>
        <taxon>Ascomycota</taxon>
        <taxon>Pezizomycotina</taxon>
        <taxon>Sordariomycetes</taxon>
        <taxon>Hypocreomycetidae</taxon>
        <taxon>Glomerellales</taxon>
        <taxon>Glomerellaceae</taxon>
        <taxon>Colletotrichum</taxon>
        <taxon>Colletotrichum acutatum species complex</taxon>
    </lineage>
</organism>
<dbReference type="GO" id="GO:0016491">
    <property type="term" value="F:oxidoreductase activity"/>
    <property type="evidence" value="ECO:0007669"/>
    <property type="project" value="InterPro"/>
</dbReference>
<dbReference type="SMART" id="SM00829">
    <property type="entry name" value="PKS_ER"/>
    <property type="match status" value="1"/>
</dbReference>
<accession>A0A135UXX0</accession>
<dbReference type="Pfam" id="PF08240">
    <property type="entry name" value="ADH_N"/>
    <property type="match status" value="1"/>
</dbReference>
<evidence type="ECO:0000259" key="1">
    <source>
        <dbReference type="SMART" id="SM00829"/>
    </source>
</evidence>
<proteinExistence type="predicted"/>
<sequence>MPSSLDLGKEELIIEVISASLNPADYKVPESTLIGRLMVARPATPAMDFCGRVVATHLSSSSFQIGQLVFGGYAGVGQRGTLAEYIIISRAHCAPLPDGIDPDQGAAIGTAATTAWQSLMPDALQAGGKVFINGGSGGTGTWATQLAKALGVEVVTTCSTKNIDLCRQLGADEVIDYRKEDILSKLKDRGKVFDLIIDNVGNSSELYDNSSAILKPNGTFVMVGVGESLTLSGSFSMLSKIICPKILGGERFYFVRMQNTADYFRRIGKLMVEGETKAVVDSTFGFEQVPEAYRRLREGHAKGKIIVHVSKPRGSSNAQ</sequence>
<dbReference type="AlphaFoldDB" id="A0A135UXX0"/>
<dbReference type="Proteomes" id="UP000070121">
    <property type="component" value="Unassembled WGS sequence"/>
</dbReference>
<dbReference type="SUPFAM" id="SSF51735">
    <property type="entry name" value="NAD(P)-binding Rossmann-fold domains"/>
    <property type="match status" value="1"/>
</dbReference>
<dbReference type="SUPFAM" id="SSF50129">
    <property type="entry name" value="GroES-like"/>
    <property type="match status" value="1"/>
</dbReference>
<evidence type="ECO:0000313" key="3">
    <source>
        <dbReference type="Proteomes" id="UP000070121"/>
    </source>
</evidence>
<dbReference type="InterPro" id="IPR020843">
    <property type="entry name" value="ER"/>
</dbReference>